<evidence type="ECO:0000313" key="2">
    <source>
        <dbReference type="EMBL" id="KWV40633.1"/>
    </source>
</evidence>
<sequence length="98" mass="11222">MRVLVALGMAASLLAISAAEPPWQWQTFHGVRMDSDPVLLSRFDRIYRYCLPEANYRGSPYPTDAWHITALRSCMSRFGVADRGAYSYPANRLFYPLF</sequence>
<keyword evidence="3" id="KW-1185">Reference proteome</keyword>
<feature type="chain" id="PRO_5007136354" evidence="1">
    <location>
        <begin position="19"/>
        <end position="98"/>
    </location>
</feature>
<dbReference type="OrthoDB" id="8297061at2"/>
<dbReference type="RefSeq" id="WP_062376147.1">
    <property type="nucleotide sequence ID" value="NZ_LNCD01000146.1"/>
</dbReference>
<reference evidence="2 3" key="1">
    <citation type="submission" date="2015-11" db="EMBL/GenBank/DDBJ databases">
        <title>Draft Genome Sequence of the Strain BR 10423 (Rhizobium sp.) isolated from nodules of Mimosa pudica.</title>
        <authorList>
            <person name="Barauna A.C."/>
            <person name="Zilli J.E."/>
            <person name="Simoes-Araujo J.L."/>
            <person name="Reis V.M."/>
            <person name="James E.K."/>
            <person name="Reis F.B.Jr."/>
            <person name="Rouws L.F."/>
            <person name="Passos S.R."/>
            <person name="Gois S.R."/>
        </authorList>
    </citation>
    <scope>NUCLEOTIDE SEQUENCE [LARGE SCALE GENOMIC DNA]</scope>
    <source>
        <strain evidence="2 3">BR10423</strain>
    </source>
</reference>
<name>A0A109J1J3_9HYPH</name>
<protein>
    <submittedName>
        <fullName evidence="2">Uncharacterized protein</fullName>
    </submittedName>
</protein>
<gene>
    <name evidence="2" type="ORF">AS026_25600</name>
</gene>
<feature type="signal peptide" evidence="1">
    <location>
        <begin position="1"/>
        <end position="18"/>
    </location>
</feature>
<organism evidence="2 3">
    <name type="scientific">Rhizobium altiplani</name>
    <dbReference type="NCBI Taxonomy" id="1864509"/>
    <lineage>
        <taxon>Bacteria</taxon>
        <taxon>Pseudomonadati</taxon>
        <taxon>Pseudomonadota</taxon>
        <taxon>Alphaproteobacteria</taxon>
        <taxon>Hyphomicrobiales</taxon>
        <taxon>Rhizobiaceae</taxon>
        <taxon>Rhizobium/Agrobacterium group</taxon>
        <taxon>Rhizobium</taxon>
    </lineage>
</organism>
<dbReference type="EMBL" id="LNCD01000146">
    <property type="protein sequence ID" value="KWV40633.1"/>
    <property type="molecule type" value="Genomic_DNA"/>
</dbReference>
<dbReference type="AlphaFoldDB" id="A0A109J1J3"/>
<proteinExistence type="predicted"/>
<accession>A0A109J1J3</accession>
<keyword evidence="1" id="KW-0732">Signal</keyword>
<evidence type="ECO:0000256" key="1">
    <source>
        <dbReference type="SAM" id="SignalP"/>
    </source>
</evidence>
<evidence type="ECO:0000313" key="3">
    <source>
        <dbReference type="Proteomes" id="UP000068164"/>
    </source>
</evidence>
<dbReference type="Proteomes" id="UP000068164">
    <property type="component" value="Unassembled WGS sequence"/>
</dbReference>
<comment type="caution">
    <text evidence="2">The sequence shown here is derived from an EMBL/GenBank/DDBJ whole genome shotgun (WGS) entry which is preliminary data.</text>
</comment>